<keyword evidence="3" id="KW-1185">Reference proteome</keyword>
<dbReference type="SUPFAM" id="SSF48726">
    <property type="entry name" value="Immunoglobulin"/>
    <property type="match status" value="1"/>
</dbReference>
<dbReference type="InterPro" id="IPR036179">
    <property type="entry name" value="Ig-like_dom_sf"/>
</dbReference>
<reference evidence="2 3" key="1">
    <citation type="submission" date="2020-08" db="EMBL/GenBank/DDBJ databases">
        <title>Genome public.</title>
        <authorList>
            <person name="Liu C."/>
            <person name="Sun Q."/>
        </authorList>
    </citation>
    <scope>NUCLEOTIDE SEQUENCE [LARGE SCALE GENOMIC DNA]</scope>
    <source>
        <strain evidence="2 3">NSJ-56</strain>
    </source>
</reference>
<dbReference type="EMBL" id="JACOOH010000002">
    <property type="protein sequence ID" value="MBC5620533.1"/>
    <property type="molecule type" value="Genomic_DNA"/>
</dbReference>
<dbReference type="Gene3D" id="2.60.40.10">
    <property type="entry name" value="Immunoglobulins"/>
    <property type="match status" value="1"/>
</dbReference>
<evidence type="ECO:0000259" key="1">
    <source>
        <dbReference type="PROSITE" id="PS50835"/>
    </source>
</evidence>
<dbReference type="InterPro" id="IPR013783">
    <property type="entry name" value="Ig-like_fold"/>
</dbReference>
<dbReference type="Pfam" id="PF07679">
    <property type="entry name" value="I-set"/>
    <property type="match status" value="1"/>
</dbReference>
<dbReference type="SMART" id="SM00409">
    <property type="entry name" value="IG"/>
    <property type="match status" value="1"/>
</dbReference>
<dbReference type="InterPro" id="IPR003599">
    <property type="entry name" value="Ig_sub"/>
</dbReference>
<dbReference type="PANTHER" id="PTHR47633">
    <property type="entry name" value="IMMUNOGLOBULIN"/>
    <property type="match status" value="1"/>
</dbReference>
<dbReference type="InterPro" id="IPR013098">
    <property type="entry name" value="Ig_I-set"/>
</dbReference>
<proteinExistence type="predicted"/>
<accession>A0ABR7CXZ4</accession>
<dbReference type="Proteomes" id="UP000646484">
    <property type="component" value="Unassembled WGS sequence"/>
</dbReference>
<dbReference type="InterPro" id="IPR007110">
    <property type="entry name" value="Ig-like_dom"/>
</dbReference>
<organism evidence="2 3">
    <name type="scientific">Butyricimonas hominis</name>
    <dbReference type="NCBI Taxonomy" id="2763032"/>
    <lineage>
        <taxon>Bacteria</taxon>
        <taxon>Pseudomonadati</taxon>
        <taxon>Bacteroidota</taxon>
        <taxon>Bacteroidia</taxon>
        <taxon>Bacteroidales</taxon>
        <taxon>Odoribacteraceae</taxon>
        <taxon>Butyricimonas</taxon>
    </lineage>
</organism>
<sequence length="135" mass="15111">MKKRIVFIIALFLGLTGFNGESRIIEQNSVNFQERVALVGYAPQIVRPLKDLIAPEGSSITFVATVSLSDCLAVWYKNGEILPVGGRFQFYMKKNTAKLTIVDVFPEDAGVYVVKFQNRYGEAISTARLFVELSR</sequence>
<dbReference type="RefSeq" id="WP_186975276.1">
    <property type="nucleotide sequence ID" value="NZ_JACOOH010000002.1"/>
</dbReference>
<gene>
    <name evidence="2" type="ORF">H8S64_05425</name>
</gene>
<evidence type="ECO:0000313" key="3">
    <source>
        <dbReference type="Proteomes" id="UP000646484"/>
    </source>
</evidence>
<protein>
    <submittedName>
        <fullName evidence="2">Immunoglobulin domain-containing protein</fullName>
    </submittedName>
</protein>
<evidence type="ECO:0000313" key="2">
    <source>
        <dbReference type="EMBL" id="MBC5620533.1"/>
    </source>
</evidence>
<dbReference type="PROSITE" id="PS50835">
    <property type="entry name" value="IG_LIKE"/>
    <property type="match status" value="1"/>
</dbReference>
<name>A0ABR7CXZ4_9BACT</name>
<feature type="domain" description="Ig-like" evidence="1">
    <location>
        <begin position="43"/>
        <end position="125"/>
    </location>
</feature>
<comment type="caution">
    <text evidence="2">The sequence shown here is derived from an EMBL/GenBank/DDBJ whole genome shotgun (WGS) entry which is preliminary data.</text>
</comment>